<keyword evidence="3" id="KW-1185">Reference proteome</keyword>
<dbReference type="InterPro" id="IPR001387">
    <property type="entry name" value="Cro/C1-type_HTH"/>
</dbReference>
<dbReference type="Proteomes" id="UP000516305">
    <property type="component" value="Chromosome"/>
</dbReference>
<name>A0A7H0VJ86_9FLAO</name>
<sequence>MALLLSLGRDAYRKMENGQSPLNLERFLIICDHLQIDPRDLMDQVIPDKQKWEYEAEIDRLKAGIEDLRLERERLWAALNKLLKIIDPQASDEAYRVVFQSA</sequence>
<reference evidence="2 3" key="1">
    <citation type="submission" date="2020-08" db="EMBL/GenBank/DDBJ databases">
        <title>Croceimicrobium hydrocarbonivorans gen. nov., sp. nov., a novel marine bacterium isolated from a bacterial consortium that degrades polyethylene terephthalate.</title>
        <authorList>
            <person name="Liu R."/>
        </authorList>
    </citation>
    <scope>NUCLEOTIDE SEQUENCE [LARGE SCALE GENOMIC DNA]</scope>
    <source>
        <strain evidence="2 3">A20-9</strain>
    </source>
</reference>
<dbReference type="SUPFAM" id="SSF47413">
    <property type="entry name" value="lambda repressor-like DNA-binding domains"/>
    <property type="match status" value="1"/>
</dbReference>
<dbReference type="KEGG" id="chyd:H4K34_08055"/>
<evidence type="ECO:0000313" key="2">
    <source>
        <dbReference type="EMBL" id="QNR25784.1"/>
    </source>
</evidence>
<protein>
    <recommendedName>
        <fullName evidence="1">HTH cro/C1-type domain-containing protein</fullName>
    </recommendedName>
</protein>
<evidence type="ECO:0000259" key="1">
    <source>
        <dbReference type="PROSITE" id="PS50943"/>
    </source>
</evidence>
<evidence type="ECO:0000313" key="3">
    <source>
        <dbReference type="Proteomes" id="UP000516305"/>
    </source>
</evidence>
<dbReference type="AlphaFoldDB" id="A0A7H0VJ86"/>
<dbReference type="EMBL" id="CP060139">
    <property type="protein sequence ID" value="QNR25784.1"/>
    <property type="molecule type" value="Genomic_DNA"/>
</dbReference>
<accession>A0A7H0VJ86</accession>
<gene>
    <name evidence="2" type="ORF">H4K34_08055</name>
</gene>
<feature type="domain" description="HTH cro/C1-type" evidence="1">
    <location>
        <begin position="1"/>
        <end position="41"/>
    </location>
</feature>
<organism evidence="2 3">
    <name type="scientific">Croceimicrobium hydrocarbonivorans</name>
    <dbReference type="NCBI Taxonomy" id="2761580"/>
    <lineage>
        <taxon>Bacteria</taxon>
        <taxon>Pseudomonadati</taxon>
        <taxon>Bacteroidota</taxon>
        <taxon>Flavobacteriia</taxon>
        <taxon>Flavobacteriales</taxon>
        <taxon>Owenweeksiaceae</taxon>
        <taxon>Croceimicrobium</taxon>
    </lineage>
</organism>
<dbReference type="GO" id="GO:0003677">
    <property type="term" value="F:DNA binding"/>
    <property type="evidence" value="ECO:0007669"/>
    <property type="project" value="InterPro"/>
</dbReference>
<dbReference type="InterPro" id="IPR010982">
    <property type="entry name" value="Lambda_DNA-bd_dom_sf"/>
</dbReference>
<dbReference type="PROSITE" id="PS50943">
    <property type="entry name" value="HTH_CROC1"/>
    <property type="match status" value="1"/>
</dbReference>
<proteinExistence type="predicted"/>